<keyword evidence="1" id="KW-0067">ATP-binding</keyword>
<evidence type="ECO:0000313" key="3">
    <source>
        <dbReference type="EMBL" id="GAE36612.1"/>
    </source>
</evidence>
<gene>
    <name evidence="3" type="ORF">JCM9157_3812</name>
</gene>
<feature type="domain" description="ATP-grasp" evidence="2">
    <location>
        <begin position="56"/>
        <end position="250"/>
    </location>
</feature>
<dbReference type="GO" id="GO:0046872">
    <property type="term" value="F:metal ion binding"/>
    <property type="evidence" value="ECO:0007669"/>
    <property type="project" value="InterPro"/>
</dbReference>
<proteinExistence type="predicted"/>
<dbReference type="eggNOG" id="COG0189">
    <property type="taxonomic scope" value="Bacteria"/>
</dbReference>
<accession>W4QXI1</accession>
<dbReference type="GO" id="GO:0005737">
    <property type="term" value="C:cytoplasm"/>
    <property type="evidence" value="ECO:0007669"/>
    <property type="project" value="TreeGrafter"/>
</dbReference>
<comment type="caution">
    <text evidence="3">The sequence shown here is derived from an EMBL/GenBank/DDBJ whole genome shotgun (WGS) entry which is preliminary data.</text>
</comment>
<dbReference type="GO" id="GO:0005524">
    <property type="term" value="F:ATP binding"/>
    <property type="evidence" value="ECO:0007669"/>
    <property type="project" value="UniProtKB-UniRule"/>
</dbReference>
<dbReference type="GO" id="GO:0009432">
    <property type="term" value="P:SOS response"/>
    <property type="evidence" value="ECO:0007669"/>
    <property type="project" value="TreeGrafter"/>
</dbReference>
<dbReference type="Proteomes" id="UP000018896">
    <property type="component" value="Unassembled WGS sequence"/>
</dbReference>
<name>W4QXI1_HALA3</name>
<evidence type="ECO:0000313" key="4">
    <source>
        <dbReference type="Proteomes" id="UP000018896"/>
    </source>
</evidence>
<sequence length="254" mass="28663">MIQHSVSADQVSFKEISPDYLYRVQRGNDSFIMHDVEVGLNNSSSMKLAQSKSGTYSVLHHAGVPAVEHHFLLNNQSRFAKGNAYDLAAKFFQKHNEKVVLKQDNGSQGVNVFKIETSEDLKAQLSHLFSLQLNACLSPFYTSTYEYRMIVLKGEVKLLLAKERLNSWKHNLIGGSRSKDVPTSLIPTLSKMATQTAHALQLDFCSVDILDTTTGLLVLEVNEQVMLDEYIKDDPTRKDRVSAIYREAILERLK</sequence>
<reference evidence="3 4" key="1">
    <citation type="journal article" date="2014" name="Genome Announc.">
        <title>Draft Genome Sequences of Three Alkaliphilic Bacillus Strains, Bacillus wakoensis JCM 9140T, Bacillus akibai JCM 9157T, and Bacillus hemicellulosilyticus JCM 9152T.</title>
        <authorList>
            <person name="Yuki M."/>
            <person name="Oshima K."/>
            <person name="Suda W."/>
            <person name="Oshida Y."/>
            <person name="Kitamura K."/>
            <person name="Iida T."/>
            <person name="Hattori M."/>
            <person name="Ohkuma M."/>
        </authorList>
    </citation>
    <scope>NUCLEOTIDE SEQUENCE [LARGE SCALE GENOMIC DNA]</scope>
    <source>
        <strain evidence="3 4">JCM 9157</strain>
    </source>
</reference>
<dbReference type="Gene3D" id="3.30.470.20">
    <property type="entry name" value="ATP-grasp fold, B domain"/>
    <property type="match status" value="1"/>
</dbReference>
<dbReference type="PANTHER" id="PTHR21621">
    <property type="entry name" value="RIBOSOMAL PROTEIN S6 MODIFICATION PROTEIN"/>
    <property type="match status" value="1"/>
</dbReference>
<dbReference type="GO" id="GO:0018169">
    <property type="term" value="F:ribosomal S6-glutamic acid ligase activity"/>
    <property type="evidence" value="ECO:0007669"/>
    <property type="project" value="TreeGrafter"/>
</dbReference>
<dbReference type="SUPFAM" id="SSF56059">
    <property type="entry name" value="Glutathione synthetase ATP-binding domain-like"/>
    <property type="match status" value="1"/>
</dbReference>
<dbReference type="PANTHER" id="PTHR21621:SF0">
    <property type="entry name" value="BETA-CITRYLGLUTAMATE SYNTHASE B-RELATED"/>
    <property type="match status" value="1"/>
</dbReference>
<keyword evidence="4" id="KW-1185">Reference proteome</keyword>
<dbReference type="STRING" id="1236973.JCM9157_3812"/>
<dbReference type="Pfam" id="PF08443">
    <property type="entry name" value="RimK"/>
    <property type="match status" value="1"/>
</dbReference>
<dbReference type="EMBL" id="BAUV01000038">
    <property type="protein sequence ID" value="GAE36612.1"/>
    <property type="molecule type" value="Genomic_DNA"/>
</dbReference>
<keyword evidence="1" id="KW-0547">Nucleotide-binding</keyword>
<dbReference type="InterPro" id="IPR013651">
    <property type="entry name" value="ATP-grasp_RimK-type"/>
</dbReference>
<evidence type="ECO:0000259" key="2">
    <source>
        <dbReference type="PROSITE" id="PS50975"/>
    </source>
</evidence>
<protein>
    <recommendedName>
        <fullName evidence="2">ATP-grasp domain-containing protein</fullName>
    </recommendedName>
</protein>
<dbReference type="AlphaFoldDB" id="W4QXI1"/>
<evidence type="ECO:0000256" key="1">
    <source>
        <dbReference type="PROSITE-ProRule" id="PRU00409"/>
    </source>
</evidence>
<dbReference type="InterPro" id="IPR011761">
    <property type="entry name" value="ATP-grasp"/>
</dbReference>
<dbReference type="PROSITE" id="PS50975">
    <property type="entry name" value="ATP_GRASP"/>
    <property type="match status" value="1"/>
</dbReference>
<organism evidence="3 4">
    <name type="scientific">Halalkalibacter akibai (strain ATCC 43226 / DSM 21942 / CIP 109018 / JCM 9157 / 1139)</name>
    <name type="common">Bacillus akibai</name>
    <dbReference type="NCBI Taxonomy" id="1236973"/>
    <lineage>
        <taxon>Bacteria</taxon>
        <taxon>Bacillati</taxon>
        <taxon>Bacillota</taxon>
        <taxon>Bacilli</taxon>
        <taxon>Bacillales</taxon>
        <taxon>Bacillaceae</taxon>
        <taxon>Halalkalibacter</taxon>
    </lineage>
</organism>